<comment type="caution">
    <text evidence="2">The sequence shown here is derived from an EMBL/GenBank/DDBJ whole genome shotgun (WGS) entry which is preliminary data.</text>
</comment>
<proteinExistence type="predicted"/>
<dbReference type="EMBL" id="CAJVRM010000159">
    <property type="protein sequence ID" value="CAG8975999.1"/>
    <property type="molecule type" value="Genomic_DNA"/>
</dbReference>
<evidence type="ECO:0000313" key="3">
    <source>
        <dbReference type="Proteomes" id="UP000701801"/>
    </source>
</evidence>
<protein>
    <recommendedName>
        <fullName evidence="4">ABM domain-containing protein</fullName>
    </recommendedName>
</protein>
<dbReference type="AlphaFoldDB" id="A0A9N9LPC9"/>
<accession>A0A9N9LPC9</accession>
<feature type="compositionally biased region" description="Low complexity" evidence="1">
    <location>
        <begin position="11"/>
        <end position="26"/>
    </location>
</feature>
<gene>
    <name evidence="2" type="ORF">HYALB_00011554</name>
</gene>
<feature type="region of interest" description="Disordered" evidence="1">
    <location>
        <begin position="1"/>
        <end position="26"/>
    </location>
</feature>
<sequence>MPILELTHLRTPSPSNPSNTTPPSKPSITTALRQVRTHLTAKVHATNSRFYTPIPSSTQLSPSKNHEKLNIYILASWPSLRAHEDFLQNSELRNEVLGAQEGILGFIRGEHYGLSDSKTDGEVPYISSDFQPPIHSDLMERLPLTAPILVLTRIEVPPRKRGEEKSPGLMALDSHRMNLQKRGGGYASLILLDDADATSKKWCYIILSGWGSISSYTSWREDSGVDSEGCVEVLILEDLERGD</sequence>
<reference evidence="2" key="1">
    <citation type="submission" date="2021-07" db="EMBL/GenBank/DDBJ databases">
        <authorList>
            <person name="Durling M."/>
        </authorList>
    </citation>
    <scope>NUCLEOTIDE SEQUENCE</scope>
</reference>
<keyword evidence="3" id="KW-1185">Reference proteome</keyword>
<name>A0A9N9LPC9_9HELO</name>
<evidence type="ECO:0008006" key="4">
    <source>
        <dbReference type="Google" id="ProtNLM"/>
    </source>
</evidence>
<dbReference type="OrthoDB" id="3542212at2759"/>
<dbReference type="Proteomes" id="UP000701801">
    <property type="component" value="Unassembled WGS sequence"/>
</dbReference>
<evidence type="ECO:0000256" key="1">
    <source>
        <dbReference type="SAM" id="MobiDB-lite"/>
    </source>
</evidence>
<evidence type="ECO:0000313" key="2">
    <source>
        <dbReference type="EMBL" id="CAG8975999.1"/>
    </source>
</evidence>
<organism evidence="2 3">
    <name type="scientific">Hymenoscyphus albidus</name>
    <dbReference type="NCBI Taxonomy" id="595503"/>
    <lineage>
        <taxon>Eukaryota</taxon>
        <taxon>Fungi</taxon>
        <taxon>Dikarya</taxon>
        <taxon>Ascomycota</taxon>
        <taxon>Pezizomycotina</taxon>
        <taxon>Leotiomycetes</taxon>
        <taxon>Helotiales</taxon>
        <taxon>Helotiaceae</taxon>
        <taxon>Hymenoscyphus</taxon>
    </lineage>
</organism>